<name>A0ABD0JMG4_9CAEN</name>
<organism evidence="2 3">
    <name type="scientific">Batillaria attramentaria</name>
    <dbReference type="NCBI Taxonomy" id="370345"/>
    <lineage>
        <taxon>Eukaryota</taxon>
        <taxon>Metazoa</taxon>
        <taxon>Spiralia</taxon>
        <taxon>Lophotrochozoa</taxon>
        <taxon>Mollusca</taxon>
        <taxon>Gastropoda</taxon>
        <taxon>Caenogastropoda</taxon>
        <taxon>Sorbeoconcha</taxon>
        <taxon>Cerithioidea</taxon>
        <taxon>Batillariidae</taxon>
        <taxon>Batillaria</taxon>
    </lineage>
</organism>
<evidence type="ECO:0000256" key="1">
    <source>
        <dbReference type="SAM" id="MobiDB-lite"/>
    </source>
</evidence>
<keyword evidence="3" id="KW-1185">Reference proteome</keyword>
<evidence type="ECO:0000313" key="2">
    <source>
        <dbReference type="EMBL" id="KAK7476194.1"/>
    </source>
</evidence>
<dbReference type="Proteomes" id="UP001519460">
    <property type="component" value="Unassembled WGS sequence"/>
</dbReference>
<feature type="compositionally biased region" description="Basic and acidic residues" evidence="1">
    <location>
        <begin position="50"/>
        <end position="59"/>
    </location>
</feature>
<feature type="compositionally biased region" description="Gly residues" evidence="1">
    <location>
        <begin position="95"/>
        <end position="105"/>
    </location>
</feature>
<evidence type="ECO:0000313" key="3">
    <source>
        <dbReference type="Proteomes" id="UP001519460"/>
    </source>
</evidence>
<protein>
    <submittedName>
        <fullName evidence="2">Uncharacterized protein</fullName>
    </submittedName>
</protein>
<feature type="compositionally biased region" description="Low complexity" evidence="1">
    <location>
        <begin position="33"/>
        <end position="46"/>
    </location>
</feature>
<proteinExistence type="predicted"/>
<comment type="caution">
    <text evidence="2">The sequence shown here is derived from an EMBL/GenBank/DDBJ whole genome shotgun (WGS) entry which is preliminary data.</text>
</comment>
<feature type="compositionally biased region" description="Polar residues" evidence="1">
    <location>
        <begin position="1"/>
        <end position="10"/>
    </location>
</feature>
<gene>
    <name evidence="2" type="ORF">BaRGS_00032548</name>
</gene>
<sequence length="114" mass="12274">MLTTSISVSTPRHHNHPSVIGRQLDIHKGQQTAPPGLLSSAALPPAHRTAKGDKNSRNEYCSKRTENYALNARVFLYMDVHNHVGCFTLDHKSGGRGNSAGGPRAGKGFSDSII</sequence>
<feature type="region of interest" description="Disordered" evidence="1">
    <location>
        <begin position="1"/>
        <end position="59"/>
    </location>
</feature>
<feature type="region of interest" description="Disordered" evidence="1">
    <location>
        <begin position="93"/>
        <end position="114"/>
    </location>
</feature>
<accession>A0ABD0JMG4</accession>
<reference evidence="2 3" key="1">
    <citation type="journal article" date="2023" name="Sci. Data">
        <title>Genome assembly of the Korean intertidal mud-creeper Batillaria attramentaria.</title>
        <authorList>
            <person name="Patra A.K."/>
            <person name="Ho P.T."/>
            <person name="Jun S."/>
            <person name="Lee S.J."/>
            <person name="Kim Y."/>
            <person name="Won Y.J."/>
        </authorList>
    </citation>
    <scope>NUCLEOTIDE SEQUENCE [LARGE SCALE GENOMIC DNA]</scope>
    <source>
        <strain evidence="2">Wonlab-2016</strain>
    </source>
</reference>
<dbReference type="AlphaFoldDB" id="A0ABD0JMG4"/>
<dbReference type="EMBL" id="JACVVK020000382">
    <property type="protein sequence ID" value="KAK7476194.1"/>
    <property type="molecule type" value="Genomic_DNA"/>
</dbReference>